<evidence type="ECO:0000313" key="4">
    <source>
        <dbReference type="EMBL" id="KRK71029.1"/>
    </source>
</evidence>
<evidence type="ECO:0000256" key="3">
    <source>
        <dbReference type="SAM" id="Phobius"/>
    </source>
</evidence>
<dbReference type="AlphaFoldDB" id="A0A0R1JI90"/>
<dbReference type="Gene3D" id="2.40.260.10">
    <property type="entry name" value="Sortase"/>
    <property type="match status" value="1"/>
</dbReference>
<feature type="transmembrane region" description="Helical" evidence="3">
    <location>
        <begin position="243"/>
        <end position="261"/>
    </location>
</feature>
<keyword evidence="3" id="KW-1133">Transmembrane helix</keyword>
<dbReference type="Proteomes" id="UP000051804">
    <property type="component" value="Unassembled WGS sequence"/>
</dbReference>
<gene>
    <name evidence="4" type="ORF">FD02_GL000213</name>
</gene>
<proteinExistence type="predicted"/>
<dbReference type="EMBL" id="AZDJ01000030">
    <property type="protein sequence ID" value="KRK71029.1"/>
    <property type="molecule type" value="Genomic_DNA"/>
</dbReference>
<organism evidence="4 5">
    <name type="scientific">Lacticaseibacillus nasuensis JCM 17158</name>
    <dbReference type="NCBI Taxonomy" id="1291734"/>
    <lineage>
        <taxon>Bacteria</taxon>
        <taxon>Bacillati</taxon>
        <taxon>Bacillota</taxon>
        <taxon>Bacilli</taxon>
        <taxon>Lactobacillales</taxon>
        <taxon>Lactobacillaceae</taxon>
        <taxon>Lacticaseibacillus</taxon>
    </lineage>
</organism>
<dbReference type="InterPro" id="IPR005754">
    <property type="entry name" value="Sortase"/>
</dbReference>
<reference evidence="4 5" key="1">
    <citation type="journal article" date="2015" name="Genome Announc.">
        <title>Expanding the biotechnology potential of lactobacilli through comparative genomics of 213 strains and associated genera.</title>
        <authorList>
            <person name="Sun Z."/>
            <person name="Harris H.M."/>
            <person name="McCann A."/>
            <person name="Guo C."/>
            <person name="Argimon S."/>
            <person name="Zhang W."/>
            <person name="Yang X."/>
            <person name="Jeffery I.B."/>
            <person name="Cooney J.C."/>
            <person name="Kagawa T.F."/>
            <person name="Liu W."/>
            <person name="Song Y."/>
            <person name="Salvetti E."/>
            <person name="Wrobel A."/>
            <person name="Rasinkangas P."/>
            <person name="Parkhill J."/>
            <person name="Rea M.C."/>
            <person name="O'Sullivan O."/>
            <person name="Ritari J."/>
            <person name="Douillard F.P."/>
            <person name="Paul Ross R."/>
            <person name="Yang R."/>
            <person name="Briner A.E."/>
            <person name="Felis G.E."/>
            <person name="de Vos W.M."/>
            <person name="Barrangou R."/>
            <person name="Klaenhammer T.R."/>
            <person name="Caufield P.W."/>
            <person name="Cui Y."/>
            <person name="Zhang H."/>
            <person name="O'Toole P.W."/>
        </authorList>
    </citation>
    <scope>NUCLEOTIDE SEQUENCE [LARGE SCALE GENOMIC DNA]</scope>
    <source>
        <strain evidence="4 5">JCM 17158</strain>
    </source>
</reference>
<name>A0A0R1JI90_9LACO</name>
<sequence length="285" mass="32296">MRHYRRRYHLFLTLFTIGAILLIAPIVYSQSVQHRELTLARQYARAPHASAAIKAARRYNADIFAHQRHQALPYHQQMTQVQRQLSKPIGFVRVPAINLASTPIYYGDSDQVLAKGTGTMTGTSLPIGGKNSLAVVSGHTGLANRVIFDNIRYLKKGDVFYFTTLGQAEIAYRVYKTIVVDPAKPHATAVVNVQPGKDRAVLLTCTPIFINSHRLLVFGKRVPIKTAKLTPTRPRATFSPLNLWLYAVSALMLVFLIWFAATEWRYRHPKGVKRYDPREEEDLSR</sequence>
<keyword evidence="3" id="KW-0812">Transmembrane</keyword>
<dbReference type="NCBIfam" id="NF033745">
    <property type="entry name" value="class_C_sortase"/>
    <property type="match status" value="1"/>
</dbReference>
<evidence type="ECO:0000313" key="5">
    <source>
        <dbReference type="Proteomes" id="UP000051804"/>
    </source>
</evidence>
<dbReference type="Pfam" id="PF04203">
    <property type="entry name" value="Sortase"/>
    <property type="match status" value="1"/>
</dbReference>
<keyword evidence="1" id="KW-0378">Hydrolase</keyword>
<dbReference type="CDD" id="cd05827">
    <property type="entry name" value="Sortase_C"/>
    <property type="match status" value="1"/>
</dbReference>
<keyword evidence="5" id="KW-1185">Reference proteome</keyword>
<accession>A0A0R1JI90</accession>
<dbReference type="NCBIfam" id="TIGR01076">
    <property type="entry name" value="sortase_fam"/>
    <property type="match status" value="1"/>
</dbReference>
<feature type="active site" description="Acyl-thioester intermediate" evidence="2">
    <location>
        <position position="205"/>
    </location>
</feature>
<evidence type="ECO:0000256" key="1">
    <source>
        <dbReference type="ARBA" id="ARBA00022801"/>
    </source>
</evidence>
<dbReference type="GO" id="GO:0016787">
    <property type="term" value="F:hydrolase activity"/>
    <property type="evidence" value="ECO:0007669"/>
    <property type="project" value="UniProtKB-KW"/>
</dbReference>
<dbReference type="SUPFAM" id="SSF63817">
    <property type="entry name" value="Sortase"/>
    <property type="match status" value="1"/>
</dbReference>
<comment type="caution">
    <text evidence="4">The sequence shown here is derived from an EMBL/GenBank/DDBJ whole genome shotgun (WGS) entry which is preliminary data.</text>
</comment>
<evidence type="ECO:0000256" key="2">
    <source>
        <dbReference type="PIRSR" id="PIRSR605754-1"/>
    </source>
</evidence>
<dbReference type="PATRIC" id="fig|1291734.4.peg.221"/>
<evidence type="ECO:0008006" key="6">
    <source>
        <dbReference type="Google" id="ProtNLM"/>
    </source>
</evidence>
<dbReference type="InterPro" id="IPR042002">
    <property type="entry name" value="Sortase_C"/>
</dbReference>
<keyword evidence="3" id="KW-0472">Membrane</keyword>
<feature type="active site" description="Proton donor/acceptor" evidence="2">
    <location>
        <position position="139"/>
    </location>
</feature>
<protein>
    <recommendedName>
        <fullName evidence="6">Sortase</fullName>
    </recommendedName>
</protein>
<dbReference type="STRING" id="1291734.FD02_GL000213"/>
<dbReference type="InterPro" id="IPR023365">
    <property type="entry name" value="Sortase_dom-sf"/>
</dbReference>